<reference evidence="1" key="1">
    <citation type="journal article" date="2019" name="bioRxiv">
        <title>The Genome of the Zebra Mussel, Dreissena polymorpha: A Resource for Invasive Species Research.</title>
        <authorList>
            <person name="McCartney M.A."/>
            <person name="Auch B."/>
            <person name="Kono T."/>
            <person name="Mallez S."/>
            <person name="Zhang Y."/>
            <person name="Obille A."/>
            <person name="Becker A."/>
            <person name="Abrahante J.E."/>
            <person name="Garbe J."/>
            <person name="Badalamenti J.P."/>
            <person name="Herman A."/>
            <person name="Mangelson H."/>
            <person name="Liachko I."/>
            <person name="Sullivan S."/>
            <person name="Sone E.D."/>
            <person name="Koren S."/>
            <person name="Silverstein K.A.T."/>
            <person name="Beckman K.B."/>
            <person name="Gohl D.M."/>
        </authorList>
    </citation>
    <scope>NUCLEOTIDE SEQUENCE</scope>
    <source>
        <strain evidence="1">Duluth1</strain>
        <tissue evidence="1">Whole animal</tissue>
    </source>
</reference>
<dbReference type="AlphaFoldDB" id="A0A9D4FNJ5"/>
<proteinExistence type="predicted"/>
<keyword evidence="2" id="KW-1185">Reference proteome</keyword>
<evidence type="ECO:0000313" key="2">
    <source>
        <dbReference type="Proteomes" id="UP000828390"/>
    </source>
</evidence>
<reference evidence="1" key="2">
    <citation type="submission" date="2020-11" db="EMBL/GenBank/DDBJ databases">
        <authorList>
            <person name="McCartney M.A."/>
            <person name="Auch B."/>
            <person name="Kono T."/>
            <person name="Mallez S."/>
            <person name="Becker A."/>
            <person name="Gohl D.M."/>
            <person name="Silverstein K.A.T."/>
            <person name="Koren S."/>
            <person name="Bechman K.B."/>
            <person name="Herman A."/>
            <person name="Abrahante J.E."/>
            <person name="Garbe J."/>
        </authorList>
    </citation>
    <scope>NUCLEOTIDE SEQUENCE</scope>
    <source>
        <strain evidence="1">Duluth1</strain>
        <tissue evidence="1">Whole animal</tissue>
    </source>
</reference>
<protein>
    <submittedName>
        <fullName evidence="1">Uncharacterized protein</fullName>
    </submittedName>
</protein>
<comment type="caution">
    <text evidence="1">The sequence shown here is derived from an EMBL/GenBank/DDBJ whole genome shotgun (WGS) entry which is preliminary data.</text>
</comment>
<dbReference type="Proteomes" id="UP000828390">
    <property type="component" value="Unassembled WGS sequence"/>
</dbReference>
<sequence length="120" mass="13278">MLQLVFQQTRTVLELGLDLIQTNLLSIFGDDWSKTVSVRINTTLSSGGYVFKGMGAIFEHSLDIIRANVLSNCHEDFTTNITSRALTGTKIPPPGCHVFNKPYFSKTIALKMAFVLIIEG</sequence>
<organism evidence="1 2">
    <name type="scientific">Dreissena polymorpha</name>
    <name type="common">Zebra mussel</name>
    <name type="synonym">Mytilus polymorpha</name>
    <dbReference type="NCBI Taxonomy" id="45954"/>
    <lineage>
        <taxon>Eukaryota</taxon>
        <taxon>Metazoa</taxon>
        <taxon>Spiralia</taxon>
        <taxon>Lophotrochozoa</taxon>
        <taxon>Mollusca</taxon>
        <taxon>Bivalvia</taxon>
        <taxon>Autobranchia</taxon>
        <taxon>Heteroconchia</taxon>
        <taxon>Euheterodonta</taxon>
        <taxon>Imparidentia</taxon>
        <taxon>Neoheterodontei</taxon>
        <taxon>Myida</taxon>
        <taxon>Dreissenoidea</taxon>
        <taxon>Dreissenidae</taxon>
        <taxon>Dreissena</taxon>
    </lineage>
</organism>
<dbReference type="EMBL" id="JAIWYP010000007">
    <property type="protein sequence ID" value="KAH3799127.1"/>
    <property type="molecule type" value="Genomic_DNA"/>
</dbReference>
<evidence type="ECO:0000313" key="1">
    <source>
        <dbReference type="EMBL" id="KAH3799127.1"/>
    </source>
</evidence>
<gene>
    <name evidence="1" type="ORF">DPMN_152731</name>
</gene>
<name>A0A9D4FNJ5_DREPO</name>
<accession>A0A9D4FNJ5</accession>